<proteinExistence type="predicted"/>
<reference evidence="2 3" key="1">
    <citation type="submission" date="2014-01" db="EMBL/GenBank/DDBJ databases">
        <title>Complete genome sequence of ionizing-radiation resistance bacterium Hymenobacter swuensis DY53.</title>
        <authorList>
            <person name="Jung J.-H."/>
            <person name="Jeong S.-W."/>
            <person name="Joe M.-H."/>
            <person name="Cho y.-j."/>
            <person name="Kim M.-K."/>
            <person name="Lim S.-Y."/>
        </authorList>
    </citation>
    <scope>NUCLEOTIDE SEQUENCE [LARGE SCALE GENOMIC DNA]</scope>
    <source>
        <strain evidence="2 3">DY53</strain>
    </source>
</reference>
<dbReference type="Proteomes" id="UP000019423">
    <property type="component" value="Chromosome"/>
</dbReference>
<dbReference type="Pfam" id="PF23019">
    <property type="entry name" value="DUF7033"/>
    <property type="match status" value="1"/>
</dbReference>
<evidence type="ECO:0000313" key="3">
    <source>
        <dbReference type="Proteomes" id="UP000019423"/>
    </source>
</evidence>
<protein>
    <recommendedName>
        <fullName evidence="1">DUF7033 domain-containing protein</fullName>
    </recommendedName>
</protein>
<dbReference type="EMBL" id="CP007145">
    <property type="protein sequence ID" value="AHJ97246.1"/>
    <property type="molecule type" value="Genomic_DNA"/>
</dbReference>
<dbReference type="HOGENOM" id="CLU_046673_1_0_10"/>
<evidence type="ECO:0000313" key="2">
    <source>
        <dbReference type="EMBL" id="AHJ97246.1"/>
    </source>
</evidence>
<feature type="domain" description="DUF7033" evidence="1">
    <location>
        <begin position="55"/>
        <end position="144"/>
    </location>
</feature>
<dbReference type="Gene3D" id="3.20.20.370">
    <property type="entry name" value="Glycoside hydrolase/deacetylase"/>
    <property type="match status" value="1"/>
</dbReference>
<gene>
    <name evidence="2" type="ORF">Hsw_1651</name>
</gene>
<dbReference type="eggNOG" id="COG0726">
    <property type="taxonomic scope" value="Bacteria"/>
</dbReference>
<organism evidence="2 3">
    <name type="scientific">Hymenobacter swuensis DY53</name>
    <dbReference type="NCBI Taxonomy" id="1227739"/>
    <lineage>
        <taxon>Bacteria</taxon>
        <taxon>Pseudomonadati</taxon>
        <taxon>Bacteroidota</taxon>
        <taxon>Cytophagia</taxon>
        <taxon>Cytophagales</taxon>
        <taxon>Hymenobacteraceae</taxon>
        <taxon>Hymenobacter</taxon>
    </lineage>
</organism>
<sequence length="413" mass="47650">MEIAAVDHGFFTGIAPYPAAPTYREWQGQQLPFFFDDQPTRPLLELLPNSRARINADVISAAFYLLSGWQEFYSEERDQHGRFPYTASVQHRYGFVAVPVVNYYFDVLKTAVEHVTGQPLQPRRWADGATWATFITHDIDNLYSAWKEPTRAALSQGKALEFGRMLWRHFTKKDAWDNLELVQQTVAEYGAKSTFFFLPENRKAANGTPNADYNIRREWPKLAATIGNSEIGLHVSIGAPYHAHLKREEHRLQHLRNGVKAYGVRFHYLQWEPRITPVILGALLYKYDSTLGFAEHYGFRNSYCLPFYPYDFAQNKACYFLEIPLNVMDATLHHPRYLQLAPEEILPSLTPMFQEIERFGGVCTVLWHNDNFDPANIRNGPREFRAIMEYLRSRNPAFVNGQDICAQMSPPSS</sequence>
<name>W8F3S9_9BACT</name>
<dbReference type="AlphaFoldDB" id="W8F3S9"/>
<dbReference type="InterPro" id="IPR011330">
    <property type="entry name" value="Glyco_hydro/deAcase_b/a-brl"/>
</dbReference>
<dbReference type="SUPFAM" id="SSF88713">
    <property type="entry name" value="Glycoside hydrolase/deacetylase"/>
    <property type="match status" value="1"/>
</dbReference>
<keyword evidence="3" id="KW-1185">Reference proteome</keyword>
<dbReference type="GO" id="GO:0005975">
    <property type="term" value="P:carbohydrate metabolic process"/>
    <property type="evidence" value="ECO:0007669"/>
    <property type="project" value="InterPro"/>
</dbReference>
<dbReference type="PATRIC" id="fig|1227739.3.peg.1876"/>
<evidence type="ECO:0000259" key="1">
    <source>
        <dbReference type="Pfam" id="PF23019"/>
    </source>
</evidence>
<dbReference type="KEGG" id="hsw:Hsw_1651"/>
<dbReference type="STRING" id="1227739.Hsw_1651"/>
<dbReference type="InterPro" id="IPR054297">
    <property type="entry name" value="DUF7033"/>
</dbReference>
<accession>W8F3S9</accession>